<gene>
    <name evidence="3" type="ORF">OXX778_LOCUS19326</name>
</gene>
<dbReference type="EMBL" id="CAJNOC010005783">
    <property type="protein sequence ID" value="CAF1061945.1"/>
    <property type="molecule type" value="Genomic_DNA"/>
</dbReference>
<dbReference type="Gene3D" id="3.30.70.270">
    <property type="match status" value="1"/>
</dbReference>
<keyword evidence="4" id="KW-1185">Reference proteome</keyword>
<dbReference type="SUPFAM" id="SSF53098">
    <property type="entry name" value="Ribonuclease H-like"/>
    <property type="match status" value="1"/>
</dbReference>
<dbReference type="Pfam" id="PF17921">
    <property type="entry name" value="Integrase_H2C2"/>
    <property type="match status" value="1"/>
</dbReference>
<evidence type="ECO:0000313" key="4">
    <source>
        <dbReference type="Proteomes" id="UP000663879"/>
    </source>
</evidence>
<evidence type="ECO:0000259" key="2">
    <source>
        <dbReference type="PROSITE" id="PS50994"/>
    </source>
</evidence>
<dbReference type="InterPro" id="IPR043128">
    <property type="entry name" value="Rev_trsase/Diguanyl_cyclase"/>
</dbReference>
<dbReference type="SUPFAM" id="SSF56672">
    <property type="entry name" value="DNA/RNA polymerases"/>
    <property type="match status" value="1"/>
</dbReference>
<dbReference type="InterPro" id="IPR012337">
    <property type="entry name" value="RNaseH-like_sf"/>
</dbReference>
<dbReference type="PANTHER" id="PTHR37984:SF15">
    <property type="entry name" value="INTEGRASE CATALYTIC DOMAIN-CONTAINING PROTEIN"/>
    <property type="match status" value="1"/>
</dbReference>
<name>A0A814L6T2_9BILA</name>
<dbReference type="InterPro" id="IPR041588">
    <property type="entry name" value="Integrase_H2C2"/>
</dbReference>
<comment type="caution">
    <text evidence="3">The sequence shown here is derived from an EMBL/GenBank/DDBJ whole genome shotgun (WGS) entry which is preliminary data.</text>
</comment>
<dbReference type="InterPro" id="IPR000477">
    <property type="entry name" value="RT_dom"/>
</dbReference>
<dbReference type="InterPro" id="IPR043502">
    <property type="entry name" value="DNA/RNA_pol_sf"/>
</dbReference>
<reference evidence="3" key="1">
    <citation type="submission" date="2021-02" db="EMBL/GenBank/DDBJ databases">
        <authorList>
            <person name="Nowell W R."/>
        </authorList>
    </citation>
    <scope>NUCLEOTIDE SEQUENCE</scope>
    <source>
        <strain evidence="3">Ploen Becks lab</strain>
    </source>
</reference>
<dbReference type="Pfam" id="PF00078">
    <property type="entry name" value="RVT_1"/>
    <property type="match status" value="1"/>
</dbReference>
<evidence type="ECO:0000259" key="1">
    <source>
        <dbReference type="PROSITE" id="PS50878"/>
    </source>
</evidence>
<accession>A0A814L6T2</accession>
<dbReference type="PANTHER" id="PTHR37984">
    <property type="entry name" value="PROTEIN CBG26694"/>
    <property type="match status" value="1"/>
</dbReference>
<feature type="domain" description="Reverse transcriptase" evidence="1">
    <location>
        <begin position="1"/>
        <end position="53"/>
    </location>
</feature>
<dbReference type="InterPro" id="IPR001584">
    <property type="entry name" value="Integrase_cat-core"/>
</dbReference>
<proteinExistence type="predicted"/>
<protein>
    <submittedName>
        <fullName evidence="3">Uncharacterized protein</fullName>
    </submittedName>
</protein>
<dbReference type="FunFam" id="1.10.340.70:FF:000001">
    <property type="entry name" value="Retrovirus-related Pol polyprotein from transposon gypsy-like Protein"/>
    <property type="match status" value="1"/>
</dbReference>
<dbReference type="PROSITE" id="PS50878">
    <property type="entry name" value="RT_POL"/>
    <property type="match status" value="1"/>
</dbReference>
<dbReference type="InterPro" id="IPR050951">
    <property type="entry name" value="Retrovirus_Pol_polyprotein"/>
</dbReference>
<organism evidence="3 4">
    <name type="scientific">Brachionus calyciflorus</name>
    <dbReference type="NCBI Taxonomy" id="104777"/>
    <lineage>
        <taxon>Eukaryota</taxon>
        <taxon>Metazoa</taxon>
        <taxon>Spiralia</taxon>
        <taxon>Gnathifera</taxon>
        <taxon>Rotifera</taxon>
        <taxon>Eurotatoria</taxon>
        <taxon>Monogononta</taxon>
        <taxon>Pseudotrocha</taxon>
        <taxon>Ploima</taxon>
        <taxon>Brachionidae</taxon>
        <taxon>Brachionus</taxon>
    </lineage>
</organism>
<feature type="domain" description="Integrase catalytic" evidence="2">
    <location>
        <begin position="157"/>
        <end position="283"/>
    </location>
</feature>
<dbReference type="AlphaFoldDB" id="A0A814L6T2"/>
<evidence type="ECO:0000313" key="3">
    <source>
        <dbReference type="EMBL" id="CAF1061945.1"/>
    </source>
</evidence>
<dbReference type="Proteomes" id="UP000663879">
    <property type="component" value="Unassembled WGS sequence"/>
</dbReference>
<dbReference type="PROSITE" id="PS50994">
    <property type="entry name" value="INTEGRASE"/>
    <property type="match status" value="1"/>
</dbReference>
<dbReference type="Gene3D" id="1.10.340.70">
    <property type="match status" value="1"/>
</dbReference>
<sequence length="283" mass="32657">MYLDDVIVLANDFKTHMERLDEVLGRFAAANLKLRPSKCKFLMDEVGYLGFKITKYGLSPNPAKTAAISNSDKLSRPPVHQNLSQTLEVKNLEFKANIDWEREQDCDKEIAIVKANLKTSSDDDWESLKFFQFWNRIRADLVIKLGILYKKDQEQLLIVVPNRLIKLVCKLYHDSISAGHLGFEKTLRPVSIQFIWPNMKADVYDYCASCDTCKKFKVKILQIRDVIVNRYGAPAAIITDQGRNFESKTLKEYCDQNKIKKIRTTAYHPQCNGLTERTIRTIN</sequence>
<dbReference type="OrthoDB" id="4369127at2759"/>
<dbReference type="GO" id="GO:0015074">
    <property type="term" value="P:DNA integration"/>
    <property type="evidence" value="ECO:0007669"/>
    <property type="project" value="InterPro"/>
</dbReference>